<dbReference type="SUPFAM" id="SSF46689">
    <property type="entry name" value="Homeodomain-like"/>
    <property type="match status" value="1"/>
</dbReference>
<sequence>MSQPTDFPLHELPPVRFMASGSGLAFGEHAPSHRISFFAIVWFTESAGTHLIDFESFPIRANEVFLLGPNQVHSIPAPELPGSRTIVFAHEVFDRIDEPHLRQLFLPFENTGIRIPEEMVAPLTHIFDLILLECNGAADVTLLLKYTTALLTHLYRFGRHDRRIGEDHRLVKLFQLMQEHYRQEKSAAFYARQIGLTPKRINELLREKMGTTVSKLLYRLMLIEAKRELYHQQHSVKEIAYGLGFSDQSYFARFFKKQTGLTPEEFRSGVRVAK</sequence>
<evidence type="ECO:0000313" key="5">
    <source>
        <dbReference type="EMBL" id="GGM84422.1"/>
    </source>
</evidence>
<dbReference type="RefSeq" id="WP_033403040.1">
    <property type="nucleotide sequence ID" value="NZ_BMLI01000001.1"/>
</dbReference>
<dbReference type="Proteomes" id="UP000632339">
    <property type="component" value="Unassembled WGS sequence"/>
</dbReference>
<gene>
    <name evidence="5" type="ORF">GCM10010967_15340</name>
</gene>
<evidence type="ECO:0000256" key="1">
    <source>
        <dbReference type="ARBA" id="ARBA00023015"/>
    </source>
</evidence>
<dbReference type="InterPro" id="IPR020449">
    <property type="entry name" value="Tscrpt_reg_AraC-type_HTH"/>
</dbReference>
<dbReference type="SUPFAM" id="SSF51215">
    <property type="entry name" value="Regulatory protein AraC"/>
    <property type="match status" value="1"/>
</dbReference>
<evidence type="ECO:0000259" key="4">
    <source>
        <dbReference type="PROSITE" id="PS01124"/>
    </source>
</evidence>
<accession>A0ABQ2HKD4</accession>
<dbReference type="SMART" id="SM00342">
    <property type="entry name" value="HTH_ARAC"/>
    <property type="match status" value="1"/>
</dbReference>
<dbReference type="Gene3D" id="1.10.10.60">
    <property type="entry name" value="Homeodomain-like"/>
    <property type="match status" value="1"/>
</dbReference>
<keyword evidence="1" id="KW-0805">Transcription regulation</keyword>
<organism evidence="5 6">
    <name type="scientific">Dyadobacter beijingensis</name>
    <dbReference type="NCBI Taxonomy" id="365489"/>
    <lineage>
        <taxon>Bacteria</taxon>
        <taxon>Pseudomonadati</taxon>
        <taxon>Bacteroidota</taxon>
        <taxon>Cytophagia</taxon>
        <taxon>Cytophagales</taxon>
        <taxon>Spirosomataceae</taxon>
        <taxon>Dyadobacter</taxon>
    </lineage>
</organism>
<protein>
    <recommendedName>
        <fullName evidence="4">HTH araC/xylS-type domain-containing protein</fullName>
    </recommendedName>
</protein>
<dbReference type="EMBL" id="BMLI01000001">
    <property type="protein sequence ID" value="GGM84422.1"/>
    <property type="molecule type" value="Genomic_DNA"/>
</dbReference>
<evidence type="ECO:0000256" key="2">
    <source>
        <dbReference type="ARBA" id="ARBA00023125"/>
    </source>
</evidence>
<dbReference type="PANTHER" id="PTHR43280">
    <property type="entry name" value="ARAC-FAMILY TRANSCRIPTIONAL REGULATOR"/>
    <property type="match status" value="1"/>
</dbReference>
<dbReference type="PANTHER" id="PTHR43280:SF32">
    <property type="entry name" value="TRANSCRIPTIONAL REGULATORY PROTEIN"/>
    <property type="match status" value="1"/>
</dbReference>
<feature type="domain" description="HTH araC/xylS-type" evidence="4">
    <location>
        <begin position="171"/>
        <end position="269"/>
    </location>
</feature>
<dbReference type="PROSITE" id="PS01124">
    <property type="entry name" value="HTH_ARAC_FAMILY_2"/>
    <property type="match status" value="1"/>
</dbReference>
<keyword evidence="3" id="KW-0804">Transcription</keyword>
<proteinExistence type="predicted"/>
<dbReference type="Pfam" id="PF12833">
    <property type="entry name" value="HTH_18"/>
    <property type="match status" value="1"/>
</dbReference>
<name>A0ABQ2HKD4_9BACT</name>
<comment type="caution">
    <text evidence="5">The sequence shown here is derived from an EMBL/GenBank/DDBJ whole genome shotgun (WGS) entry which is preliminary data.</text>
</comment>
<dbReference type="InterPro" id="IPR009057">
    <property type="entry name" value="Homeodomain-like_sf"/>
</dbReference>
<keyword evidence="2" id="KW-0238">DNA-binding</keyword>
<keyword evidence="6" id="KW-1185">Reference proteome</keyword>
<evidence type="ECO:0000313" key="6">
    <source>
        <dbReference type="Proteomes" id="UP000632339"/>
    </source>
</evidence>
<dbReference type="InterPro" id="IPR037923">
    <property type="entry name" value="HTH-like"/>
</dbReference>
<evidence type="ECO:0000256" key="3">
    <source>
        <dbReference type="ARBA" id="ARBA00023163"/>
    </source>
</evidence>
<dbReference type="InterPro" id="IPR018060">
    <property type="entry name" value="HTH_AraC"/>
</dbReference>
<dbReference type="PRINTS" id="PR00032">
    <property type="entry name" value="HTHARAC"/>
</dbReference>
<reference evidence="6" key="1">
    <citation type="journal article" date="2019" name="Int. J. Syst. Evol. Microbiol.">
        <title>The Global Catalogue of Microorganisms (GCM) 10K type strain sequencing project: providing services to taxonomists for standard genome sequencing and annotation.</title>
        <authorList>
            <consortium name="The Broad Institute Genomics Platform"/>
            <consortium name="The Broad Institute Genome Sequencing Center for Infectious Disease"/>
            <person name="Wu L."/>
            <person name="Ma J."/>
        </authorList>
    </citation>
    <scope>NUCLEOTIDE SEQUENCE [LARGE SCALE GENOMIC DNA]</scope>
    <source>
        <strain evidence="6">CGMCC 1.6375</strain>
    </source>
</reference>